<dbReference type="InterPro" id="IPR036513">
    <property type="entry name" value="STAS_dom_sf"/>
</dbReference>
<dbReference type="PANTHER" id="PTHR33745:SF3">
    <property type="entry name" value="RSBT CO-ANTAGONIST PROTEIN RSBRC"/>
    <property type="match status" value="1"/>
</dbReference>
<evidence type="ECO:0000259" key="2">
    <source>
        <dbReference type="PROSITE" id="PS50801"/>
    </source>
</evidence>
<dbReference type="Gene3D" id="1.10.490.70">
    <property type="entry name" value="Histidine kinase N-terminal domain"/>
    <property type="match status" value="1"/>
</dbReference>
<dbReference type="Pfam" id="PF14361">
    <property type="entry name" value="RsbRD_N"/>
    <property type="match status" value="1"/>
</dbReference>
<dbReference type="Gene3D" id="3.30.750.24">
    <property type="entry name" value="STAS domain"/>
    <property type="match status" value="1"/>
</dbReference>
<dbReference type="RefSeq" id="WP_006637541.1">
    <property type="nucleotide sequence ID" value="NZ_BORD01000005.1"/>
</dbReference>
<keyword evidence="4" id="KW-1185">Reference proteome</keyword>
<dbReference type="InterPro" id="IPR002645">
    <property type="entry name" value="STAS_dom"/>
</dbReference>
<evidence type="ECO:0000313" key="4">
    <source>
        <dbReference type="Proteomes" id="UP000196877"/>
    </source>
</evidence>
<dbReference type="InterPro" id="IPR051932">
    <property type="entry name" value="Bact_StressResp_Reg"/>
</dbReference>
<reference evidence="3 4" key="1">
    <citation type="submission" date="2017-06" db="EMBL/GenBank/DDBJ databases">
        <title>Genome sequence of Bacillus sonorensis strain SRCM101395.</title>
        <authorList>
            <person name="Cho S.H."/>
        </authorList>
    </citation>
    <scope>NUCLEOTIDE SEQUENCE [LARGE SCALE GENOMIC DNA]</scope>
    <source>
        <strain evidence="3 4">SRCM101395</strain>
    </source>
</reference>
<dbReference type="EMBL" id="CP021920">
    <property type="protein sequence ID" value="ASB88381.1"/>
    <property type="molecule type" value="Genomic_DNA"/>
</dbReference>
<sequence>MKSKNSALYQHFMKRSSHITDEWLSNTPIQQSGLSTAKQYKEFVQAVINILTEKKPQKEWKAALECARKLARDKAVIQAPIHESLKGFKIFRRIFMDEIETFSNESAHDISKKEAFEWSKRLNLMLDEFIEQFMDEYDRTTIRQLHAQKEMIRELSAPVIPISNHIGVLPLIGEIDTNRAKVILESALEQCAELHLTHLFIDISGVPIVDTMVAYQLFRVVDSTRLLGIETIISGIRPEIAQTVVKIGIDFSNIKTEQSLAVALSKKGFRIWEGDVSVQNDKNMV</sequence>
<gene>
    <name evidence="3" type="ORF">S101395_01873</name>
</gene>
<dbReference type="CDD" id="cd07041">
    <property type="entry name" value="STAS_RsbR_RsbS_like"/>
    <property type="match status" value="1"/>
</dbReference>
<dbReference type="PANTHER" id="PTHR33745">
    <property type="entry name" value="RSBT ANTAGONIST PROTEIN RSBS-RELATED"/>
    <property type="match status" value="1"/>
</dbReference>
<proteinExistence type="predicted"/>
<accession>A0ABM6LGG0</accession>
<feature type="domain" description="STAS" evidence="2">
    <location>
        <begin position="156"/>
        <end position="267"/>
    </location>
</feature>
<organism evidence="3 4">
    <name type="scientific">Bacillus sonorensis</name>
    <dbReference type="NCBI Taxonomy" id="119858"/>
    <lineage>
        <taxon>Bacteria</taxon>
        <taxon>Bacillati</taxon>
        <taxon>Bacillota</taxon>
        <taxon>Bacilli</taxon>
        <taxon>Bacillales</taxon>
        <taxon>Bacillaceae</taxon>
        <taxon>Bacillus</taxon>
    </lineage>
</organism>
<dbReference type="Proteomes" id="UP000196877">
    <property type="component" value="Chromosome"/>
</dbReference>
<dbReference type="SUPFAM" id="SSF52091">
    <property type="entry name" value="SpoIIaa-like"/>
    <property type="match status" value="1"/>
</dbReference>
<evidence type="ECO:0000256" key="1">
    <source>
        <dbReference type="ARBA" id="ARBA00022553"/>
    </source>
</evidence>
<dbReference type="PROSITE" id="PS50801">
    <property type="entry name" value="STAS"/>
    <property type="match status" value="1"/>
</dbReference>
<dbReference type="Pfam" id="PF01740">
    <property type="entry name" value="STAS"/>
    <property type="match status" value="1"/>
</dbReference>
<dbReference type="InterPro" id="IPR025751">
    <property type="entry name" value="RsbRD_N_dom"/>
</dbReference>
<protein>
    <submittedName>
        <fullName evidence="3">RsbT co-antagonist protein RsbRD</fullName>
    </submittedName>
</protein>
<keyword evidence="1" id="KW-0597">Phosphoprotein</keyword>
<dbReference type="GeneID" id="92854101"/>
<name>A0ABM6LGG0_9BACI</name>
<evidence type="ECO:0000313" key="3">
    <source>
        <dbReference type="EMBL" id="ASB88381.1"/>
    </source>
</evidence>